<feature type="domain" description="Gliding motility-associated protein GldM C-terminal" evidence="1">
    <location>
        <begin position="399"/>
        <end position="506"/>
    </location>
</feature>
<evidence type="ECO:0000313" key="5">
    <source>
        <dbReference type="EMBL" id="GAA4515604.1"/>
    </source>
</evidence>
<gene>
    <name evidence="5" type="ORF">GCM10023173_13620</name>
</gene>
<dbReference type="InterPro" id="IPR019859">
    <property type="entry name" value="Motility-assoc_prot_GldM"/>
</dbReference>
<evidence type="ECO:0000259" key="4">
    <source>
        <dbReference type="Pfam" id="PF21602"/>
    </source>
</evidence>
<protein>
    <recommendedName>
        <fullName evidence="7">Gliding motility-associated protein GldM</fullName>
    </recommendedName>
</protein>
<dbReference type="EMBL" id="BAABGR010000015">
    <property type="protein sequence ID" value="GAA4515604.1"/>
    <property type="molecule type" value="Genomic_DNA"/>
</dbReference>
<feature type="domain" description="Gliding motility-associated protein GldM second immunoglobulin-like" evidence="4">
    <location>
        <begin position="315"/>
        <end position="396"/>
    </location>
</feature>
<keyword evidence="6" id="KW-1185">Reference proteome</keyword>
<dbReference type="NCBIfam" id="TIGR03517">
    <property type="entry name" value="GldM_gliding"/>
    <property type="match status" value="1"/>
</dbReference>
<proteinExistence type="predicted"/>
<organism evidence="5 6">
    <name type="scientific">Sphingobacterium thermophilum</name>
    <dbReference type="NCBI Taxonomy" id="768534"/>
    <lineage>
        <taxon>Bacteria</taxon>
        <taxon>Pseudomonadati</taxon>
        <taxon>Bacteroidota</taxon>
        <taxon>Sphingobacteriia</taxon>
        <taxon>Sphingobacteriales</taxon>
        <taxon>Sphingobacteriaceae</taxon>
        <taxon>Sphingobacterium</taxon>
    </lineage>
</organism>
<evidence type="ECO:0000259" key="1">
    <source>
        <dbReference type="Pfam" id="PF12080"/>
    </source>
</evidence>
<dbReference type="RefSeq" id="WP_039054025.1">
    <property type="nucleotide sequence ID" value="NZ_BAABGR010000015.1"/>
</dbReference>
<comment type="caution">
    <text evidence="5">The sequence shown here is derived from an EMBL/GenBank/DDBJ whole genome shotgun (WGS) entry which is preliminary data.</text>
</comment>
<reference evidence="6" key="1">
    <citation type="journal article" date="2019" name="Int. J. Syst. Evol. Microbiol.">
        <title>The Global Catalogue of Microorganisms (GCM) 10K type strain sequencing project: providing services to taxonomists for standard genome sequencing and annotation.</title>
        <authorList>
            <consortium name="The Broad Institute Genomics Platform"/>
            <consortium name="The Broad Institute Genome Sequencing Center for Infectious Disease"/>
            <person name="Wu L."/>
            <person name="Ma J."/>
        </authorList>
    </citation>
    <scope>NUCLEOTIDE SEQUENCE [LARGE SCALE GENOMIC DNA]</scope>
    <source>
        <strain evidence="6">JCM 17858</strain>
    </source>
</reference>
<evidence type="ECO:0000259" key="2">
    <source>
        <dbReference type="Pfam" id="PF12081"/>
    </source>
</evidence>
<dbReference type="Pfam" id="PF21602">
    <property type="entry name" value="GldM_3rd"/>
    <property type="match status" value="1"/>
</dbReference>
<evidence type="ECO:0000313" key="6">
    <source>
        <dbReference type="Proteomes" id="UP001500394"/>
    </source>
</evidence>
<dbReference type="InterPro" id="IPR022719">
    <property type="entry name" value="Motility-assoc_prot_GldM_C"/>
</dbReference>
<name>A0ABP8R1D1_9SPHI</name>
<evidence type="ECO:0008006" key="7">
    <source>
        <dbReference type="Google" id="ProtNLM"/>
    </source>
</evidence>
<feature type="domain" description="Gliding motility-associated protein GldM N-terminal" evidence="2">
    <location>
        <begin position="32"/>
        <end position="212"/>
    </location>
</feature>
<dbReference type="InterPro" id="IPR048406">
    <property type="entry name" value="GldM_Ig-like-2"/>
</dbReference>
<feature type="domain" description="Gliding motility-associated protein GldM first immunoglobulin-like" evidence="3">
    <location>
        <begin position="217"/>
        <end position="313"/>
    </location>
</feature>
<dbReference type="Pfam" id="PF21601">
    <property type="entry name" value="GldM_2nd"/>
    <property type="match status" value="1"/>
</dbReference>
<evidence type="ECO:0000259" key="3">
    <source>
        <dbReference type="Pfam" id="PF21601"/>
    </source>
</evidence>
<accession>A0ABP8R1D1</accession>
<dbReference type="Pfam" id="PF12080">
    <property type="entry name" value="GldM_4th"/>
    <property type="match status" value="1"/>
</dbReference>
<dbReference type="InterPro" id="IPR022720">
    <property type="entry name" value="Motility-assoc_prot_GldM_N"/>
</dbReference>
<dbReference type="Proteomes" id="UP001500394">
    <property type="component" value="Unassembled WGS sequence"/>
</dbReference>
<dbReference type="InterPro" id="IPR048405">
    <property type="entry name" value="GldM_Ig-like-1"/>
</dbReference>
<dbReference type="Pfam" id="PF12081">
    <property type="entry name" value="GldM_1st"/>
    <property type="match status" value="1"/>
</dbReference>
<sequence length="507" mass="53770">MAGHKETPRQRMIGILYLVLLGLIALNVSDSILDAFKNLGNSLNTSTQNTQAGIDNMFAAFQETKMKENPERARPLLEKANKAKDVVAKLTAQIEEYSKLLHSEGGGIDEETGDVKHRSNTDISARLMINEGRAKQLRDAINATAVELKKLTNDEVSFALSAEDPAPRAGVKKSWEQANFGDGIPLTAAITALEKIKADAKNAESAVVKHIFGKMDQAVVNLDKFAAVAVAPTSYLIAGQPYTAKIFLTAYDSKSNPKITVNGSPVPVVDGQGVYTITPGVGTHTWKGSITVQQTDGTVKVYETEPMTFQVAKPSAVVSPDAMNVMYIGVDNPLSISAPGIPAESLKLSGAGVTLSSRGGGKYIARVSSPGEVTLNVSATIDGKVQNLGATKFRVKRIPKPTAKVGGKDGGRISAAQLRGQSVVSASLENFDFDAKFQVTKFNMYISKPRVDPIGPYTTSGNAFSAQMKSALAGITPGSVVMIYDIVGVGPDGVAQNLNPITFQVTN</sequence>